<feature type="transmembrane region" description="Helical" evidence="4">
    <location>
        <begin position="104"/>
        <end position="123"/>
    </location>
</feature>
<proteinExistence type="predicted"/>
<dbReference type="Pfam" id="PF07690">
    <property type="entry name" value="MFS_1"/>
    <property type="match status" value="1"/>
</dbReference>
<dbReference type="PANTHER" id="PTHR23526">
    <property type="entry name" value="INTEGRAL MEMBRANE TRANSPORT PROTEIN-RELATED"/>
    <property type="match status" value="1"/>
</dbReference>
<feature type="transmembrane region" description="Helical" evidence="4">
    <location>
        <begin position="345"/>
        <end position="369"/>
    </location>
</feature>
<evidence type="ECO:0000313" key="7">
    <source>
        <dbReference type="Proteomes" id="UP001243195"/>
    </source>
</evidence>
<gene>
    <name evidence="6" type="ORF">RFH51_18160</name>
</gene>
<dbReference type="SUPFAM" id="SSF103473">
    <property type="entry name" value="MFS general substrate transporter"/>
    <property type="match status" value="1"/>
</dbReference>
<feature type="transmembrane region" description="Helical" evidence="4">
    <location>
        <begin position="375"/>
        <end position="394"/>
    </location>
</feature>
<dbReference type="InterPro" id="IPR011701">
    <property type="entry name" value="MFS"/>
</dbReference>
<dbReference type="InterPro" id="IPR052528">
    <property type="entry name" value="Sugar_transport-like"/>
</dbReference>
<feature type="transmembrane region" description="Helical" evidence="4">
    <location>
        <begin position="259"/>
        <end position="277"/>
    </location>
</feature>
<dbReference type="InterPro" id="IPR020846">
    <property type="entry name" value="MFS_dom"/>
</dbReference>
<dbReference type="InterPro" id="IPR036259">
    <property type="entry name" value="MFS_trans_sf"/>
</dbReference>
<feature type="transmembrane region" description="Helical" evidence="4">
    <location>
        <begin position="289"/>
        <end position="307"/>
    </location>
</feature>
<dbReference type="Gene3D" id="1.20.1250.20">
    <property type="entry name" value="MFS general substrate transporter like domains"/>
    <property type="match status" value="2"/>
</dbReference>
<dbReference type="GO" id="GO:0022857">
    <property type="term" value="F:transmembrane transporter activity"/>
    <property type="evidence" value="ECO:0007669"/>
    <property type="project" value="InterPro"/>
</dbReference>
<evidence type="ECO:0000256" key="4">
    <source>
        <dbReference type="SAM" id="Phobius"/>
    </source>
</evidence>
<accession>A0AAW8JNB9</accession>
<sequence length="416" mass="45774">MKPIENIPILEPLQFKFVSSFILLTIIAGLGMGVARVLTSLYAVHIQATDVQLGLIAAAQNIGLLFMALPVGVLIQRFGTLRIFFFGSVIGSFLYSLHPLYVNAWYLLLMTALVSFIVPMRFISIQTVFLTHLKRLGPAKAGWFRGANLMGFFLIAPIFTLFLIGQFGYKHAYFAVAVLFLMTLIFAPTCFVLPTTVVKTKVKKISLSSILEPIKLIRIHPHLRTVCSLEFMSNFANNYFGFFIVVIAIQNFGLQSSNAVMLLTGQGVIFVGSLLSLGGLAEILGYHKFYLIGLSSVSVALIGLSIAQHVFWLWPSIVLFGLGLGILQISNFMSFAKIGEQTQMIVISPLLAMVGPAGGILGGLVGAVFGQQFGLQNLFAPIGLIFLIMTFFLLKNNRFQDFLKENSSTQLQRQEP</sequence>
<feature type="transmembrane region" description="Helical" evidence="4">
    <location>
        <begin position="81"/>
        <end position="98"/>
    </location>
</feature>
<evidence type="ECO:0000256" key="1">
    <source>
        <dbReference type="ARBA" id="ARBA00022692"/>
    </source>
</evidence>
<dbReference type="PROSITE" id="PS50850">
    <property type="entry name" value="MFS"/>
    <property type="match status" value="1"/>
</dbReference>
<name>A0AAW8JNB9_9GAMM</name>
<reference evidence="6" key="1">
    <citation type="submission" date="2023-08" db="EMBL/GenBank/DDBJ databases">
        <title>Emergence of clinically-relevant ST2 carbapenem-resistant Acinetobacter baumannii strains in hospital sewages in Zhejiang, East of China.</title>
        <authorList>
            <person name="Kaichao C."/>
            <person name="Zhang R."/>
        </authorList>
    </citation>
    <scope>NUCLEOTIDE SEQUENCE</scope>
    <source>
        <strain evidence="6">M-SY-60</strain>
    </source>
</reference>
<feature type="transmembrane region" description="Helical" evidence="4">
    <location>
        <begin position="235"/>
        <end position="253"/>
    </location>
</feature>
<evidence type="ECO:0000256" key="3">
    <source>
        <dbReference type="ARBA" id="ARBA00023136"/>
    </source>
</evidence>
<dbReference type="Proteomes" id="UP001243195">
    <property type="component" value="Unassembled WGS sequence"/>
</dbReference>
<keyword evidence="2 4" id="KW-1133">Transmembrane helix</keyword>
<feature type="transmembrane region" description="Helical" evidence="4">
    <location>
        <begin position="313"/>
        <end position="333"/>
    </location>
</feature>
<dbReference type="AlphaFoldDB" id="A0AAW8JNB9"/>
<dbReference type="EMBL" id="JAVIDA010000042">
    <property type="protein sequence ID" value="MDQ9073374.1"/>
    <property type="molecule type" value="Genomic_DNA"/>
</dbReference>
<feature type="transmembrane region" description="Helical" evidence="4">
    <location>
        <begin position="51"/>
        <end position="74"/>
    </location>
</feature>
<keyword evidence="1 4" id="KW-0812">Transmembrane</keyword>
<keyword evidence="3 4" id="KW-0472">Membrane</keyword>
<dbReference type="RefSeq" id="WP_308957358.1">
    <property type="nucleotide sequence ID" value="NZ_JAVICY010000044.1"/>
</dbReference>
<feature type="transmembrane region" description="Helical" evidence="4">
    <location>
        <begin position="171"/>
        <end position="194"/>
    </location>
</feature>
<evidence type="ECO:0000313" key="6">
    <source>
        <dbReference type="EMBL" id="MDQ9073374.1"/>
    </source>
</evidence>
<feature type="transmembrane region" description="Helical" evidence="4">
    <location>
        <begin position="21"/>
        <end position="45"/>
    </location>
</feature>
<organism evidence="6 7">
    <name type="scientific">Acinetobacter gerneri</name>
    <dbReference type="NCBI Taxonomy" id="202952"/>
    <lineage>
        <taxon>Bacteria</taxon>
        <taxon>Pseudomonadati</taxon>
        <taxon>Pseudomonadota</taxon>
        <taxon>Gammaproteobacteria</taxon>
        <taxon>Moraxellales</taxon>
        <taxon>Moraxellaceae</taxon>
        <taxon>Acinetobacter</taxon>
    </lineage>
</organism>
<feature type="domain" description="Major facilitator superfamily (MFS) profile" evidence="5">
    <location>
        <begin position="222"/>
        <end position="416"/>
    </location>
</feature>
<dbReference type="PANTHER" id="PTHR23526:SF2">
    <property type="entry name" value="MAJOR FACILITATOR SUPERFAMILY (MFS) PROFILE DOMAIN-CONTAINING PROTEIN"/>
    <property type="match status" value="1"/>
</dbReference>
<evidence type="ECO:0000256" key="2">
    <source>
        <dbReference type="ARBA" id="ARBA00022989"/>
    </source>
</evidence>
<protein>
    <submittedName>
        <fullName evidence="6">MFS transporter</fullName>
    </submittedName>
</protein>
<evidence type="ECO:0000259" key="5">
    <source>
        <dbReference type="PROSITE" id="PS50850"/>
    </source>
</evidence>
<feature type="transmembrane region" description="Helical" evidence="4">
    <location>
        <begin position="143"/>
        <end position="165"/>
    </location>
</feature>
<comment type="caution">
    <text evidence="6">The sequence shown here is derived from an EMBL/GenBank/DDBJ whole genome shotgun (WGS) entry which is preliminary data.</text>
</comment>